<dbReference type="STRING" id="3847.A0A0R0G9E4"/>
<evidence type="ECO:0000313" key="3">
    <source>
        <dbReference type="Proteomes" id="UP000008827"/>
    </source>
</evidence>
<dbReference type="InterPro" id="IPR045249">
    <property type="entry name" value="HARBI1-like"/>
</dbReference>
<dbReference type="EnsemblPlants" id="KRH11992">
    <property type="protein sequence ID" value="KRH11992"/>
    <property type="gene ID" value="GLYMA_15G144200"/>
</dbReference>
<dbReference type="AlphaFoldDB" id="A0A0R0G9E4"/>
<keyword evidence="3" id="KW-1185">Reference proteome</keyword>
<organism evidence="1">
    <name type="scientific">Glycine max</name>
    <name type="common">Soybean</name>
    <name type="synonym">Glycine hispida</name>
    <dbReference type="NCBI Taxonomy" id="3847"/>
    <lineage>
        <taxon>Eukaryota</taxon>
        <taxon>Viridiplantae</taxon>
        <taxon>Streptophyta</taxon>
        <taxon>Embryophyta</taxon>
        <taxon>Tracheophyta</taxon>
        <taxon>Spermatophyta</taxon>
        <taxon>Magnoliopsida</taxon>
        <taxon>eudicotyledons</taxon>
        <taxon>Gunneridae</taxon>
        <taxon>Pentapetalae</taxon>
        <taxon>rosids</taxon>
        <taxon>fabids</taxon>
        <taxon>Fabales</taxon>
        <taxon>Fabaceae</taxon>
        <taxon>Papilionoideae</taxon>
        <taxon>50 kb inversion clade</taxon>
        <taxon>NPAAA clade</taxon>
        <taxon>indigoferoid/millettioid clade</taxon>
        <taxon>Phaseoleae</taxon>
        <taxon>Glycine</taxon>
        <taxon>Glycine subgen. Soja</taxon>
    </lineage>
</organism>
<proteinExistence type="predicted"/>
<reference evidence="1" key="3">
    <citation type="submission" date="2018-07" db="EMBL/GenBank/DDBJ databases">
        <title>WGS assembly of Glycine max.</title>
        <authorList>
            <person name="Schmutz J."/>
            <person name="Cannon S."/>
            <person name="Schlueter J."/>
            <person name="Ma J."/>
            <person name="Mitros T."/>
            <person name="Nelson W."/>
            <person name="Hyten D."/>
            <person name="Song Q."/>
            <person name="Thelen J."/>
            <person name="Cheng J."/>
            <person name="Xu D."/>
            <person name="Hellsten U."/>
            <person name="May G."/>
            <person name="Yu Y."/>
            <person name="Sakurai T."/>
            <person name="Umezawa T."/>
            <person name="Bhattacharyya M."/>
            <person name="Sandhu D."/>
            <person name="Valliyodan B."/>
            <person name="Lindquist E."/>
            <person name="Peto M."/>
            <person name="Grant D."/>
            <person name="Shu S."/>
            <person name="Goodstein D."/>
            <person name="Barry K."/>
            <person name="Futrell-Griggs M."/>
            <person name="Abernathy B."/>
            <person name="Du J."/>
            <person name="Tian Z."/>
            <person name="Zhu L."/>
            <person name="Gill N."/>
            <person name="Joshi T."/>
            <person name="Libault M."/>
            <person name="Sethuraman A."/>
            <person name="Zhang X."/>
            <person name="Shinozaki K."/>
            <person name="Nguyen H."/>
            <person name="Wing R."/>
            <person name="Cregan P."/>
            <person name="Specht J."/>
            <person name="Grimwood J."/>
            <person name="Rokhsar D."/>
            <person name="Stacey G."/>
            <person name="Shoemaker R."/>
            <person name="Jackson S."/>
        </authorList>
    </citation>
    <scope>NUCLEOTIDE SEQUENCE</scope>
    <source>
        <tissue evidence="1">Callus</tissue>
    </source>
</reference>
<gene>
    <name evidence="1" type="ORF">GLYMA_15G144200</name>
</gene>
<dbReference type="Gramene" id="KRH11992">
    <property type="protein sequence ID" value="KRH11992"/>
    <property type="gene ID" value="GLYMA_15G144200"/>
</dbReference>
<reference evidence="1 2" key="1">
    <citation type="journal article" date="2010" name="Nature">
        <title>Genome sequence of the palaeopolyploid soybean.</title>
        <authorList>
            <person name="Schmutz J."/>
            <person name="Cannon S.B."/>
            <person name="Schlueter J."/>
            <person name="Ma J."/>
            <person name="Mitros T."/>
            <person name="Nelson W."/>
            <person name="Hyten D.L."/>
            <person name="Song Q."/>
            <person name="Thelen J.J."/>
            <person name="Cheng J."/>
            <person name="Xu D."/>
            <person name="Hellsten U."/>
            <person name="May G.D."/>
            <person name="Yu Y."/>
            <person name="Sakurai T."/>
            <person name="Umezawa T."/>
            <person name="Bhattacharyya M.K."/>
            <person name="Sandhu D."/>
            <person name="Valliyodan B."/>
            <person name="Lindquist E."/>
            <person name="Peto M."/>
            <person name="Grant D."/>
            <person name="Shu S."/>
            <person name="Goodstein D."/>
            <person name="Barry K."/>
            <person name="Futrell-Griggs M."/>
            <person name="Abernathy B."/>
            <person name="Du J."/>
            <person name="Tian Z."/>
            <person name="Zhu L."/>
            <person name="Gill N."/>
            <person name="Joshi T."/>
            <person name="Libault M."/>
            <person name="Sethuraman A."/>
            <person name="Zhang X.-C."/>
            <person name="Shinozaki K."/>
            <person name="Nguyen H.T."/>
            <person name="Wing R.A."/>
            <person name="Cregan P."/>
            <person name="Specht J."/>
            <person name="Grimwood J."/>
            <person name="Rokhsar D."/>
            <person name="Stacey G."/>
            <person name="Shoemaker R.C."/>
            <person name="Jackson S.A."/>
        </authorList>
    </citation>
    <scope>NUCLEOTIDE SEQUENCE</scope>
    <source>
        <strain evidence="2">cv. Williams 82</strain>
        <tissue evidence="1">Callus</tissue>
    </source>
</reference>
<dbReference type="Proteomes" id="UP000008827">
    <property type="component" value="Chromosome 15"/>
</dbReference>
<reference evidence="2" key="2">
    <citation type="submission" date="2018-02" db="UniProtKB">
        <authorList>
            <consortium name="EnsemblPlants"/>
        </authorList>
    </citation>
    <scope>IDENTIFICATION</scope>
    <source>
        <strain evidence="2">Williams 82</strain>
    </source>
</reference>
<dbReference type="OMA" id="TTIACMT"/>
<evidence type="ECO:0000313" key="1">
    <source>
        <dbReference type="EMBL" id="KRH11992.1"/>
    </source>
</evidence>
<dbReference type="EMBL" id="CM000848">
    <property type="protein sequence ID" value="KRH11992.1"/>
    <property type="molecule type" value="Genomic_DNA"/>
</dbReference>
<evidence type="ECO:0008006" key="4">
    <source>
        <dbReference type="Google" id="ProtNLM"/>
    </source>
</evidence>
<protein>
    <recommendedName>
        <fullName evidence="4">DDE Tnp4 domain-containing protein</fullName>
    </recommendedName>
</protein>
<evidence type="ECO:0000313" key="2">
    <source>
        <dbReference type="EnsemblPlants" id="KRH11992"/>
    </source>
</evidence>
<name>A0A0R0G9E4_SOYBN</name>
<sequence length="208" mass="24198">MLEQLASVRNTQERLQHFGETIFRQFHRVLKVVLALSKDIIKPIDPTFKDILDQIIKDDRYHPFKNCTNAIDGTHVQIIVPIEHQIPYTCRKGYTSTNVMVVCDFNITIVYHLPHFRLGPRARGRNEVFNYIHSSLQSTIEQSFGCCKVKWRILGSMPQFSLKATTIACMTLHNFIRRNDTSDEEFCLFNENVDLKDNVDLHDTAMQL</sequence>
<dbReference type="PANTHER" id="PTHR22930">
    <property type="match status" value="1"/>
</dbReference>
<dbReference type="PANTHER" id="PTHR22930:SF221">
    <property type="entry name" value="NUCLEASE HARBI1"/>
    <property type="match status" value="1"/>
</dbReference>
<accession>A0A0R0G9E4</accession>
<dbReference type="InParanoid" id="A0A0R0G9E4"/>